<dbReference type="GO" id="GO:0015074">
    <property type="term" value="P:DNA integration"/>
    <property type="evidence" value="ECO:0007669"/>
    <property type="project" value="InterPro"/>
</dbReference>
<keyword evidence="1" id="KW-0233">DNA recombination</keyword>
<dbReference type="AlphaFoldDB" id="A0A7V1GDD1"/>
<dbReference type="Gene3D" id="1.10.443.10">
    <property type="entry name" value="Intergrase catalytic core"/>
    <property type="match status" value="1"/>
</dbReference>
<dbReference type="InterPro" id="IPR013762">
    <property type="entry name" value="Integrase-like_cat_sf"/>
</dbReference>
<evidence type="ECO:0000256" key="1">
    <source>
        <dbReference type="ARBA" id="ARBA00023172"/>
    </source>
</evidence>
<dbReference type="Proteomes" id="UP000886188">
    <property type="component" value="Unassembled WGS sequence"/>
</dbReference>
<reference evidence="3" key="1">
    <citation type="journal article" date="2020" name="mSystems">
        <title>Genome- and Community-Level Interaction Insights into Carbon Utilization and Element Cycling Functions of Hydrothermarchaeota in Hydrothermal Sediment.</title>
        <authorList>
            <person name="Zhou Z."/>
            <person name="Liu Y."/>
            <person name="Xu W."/>
            <person name="Pan J."/>
            <person name="Luo Z.H."/>
            <person name="Li M."/>
        </authorList>
    </citation>
    <scope>NUCLEOTIDE SEQUENCE [LARGE SCALE GENOMIC DNA]</scope>
    <source>
        <strain evidence="3">HyVt-346</strain>
    </source>
</reference>
<dbReference type="PROSITE" id="PS51898">
    <property type="entry name" value="TYR_RECOMBINASE"/>
    <property type="match status" value="1"/>
</dbReference>
<accession>A0A7V1GDD1</accession>
<evidence type="ECO:0000259" key="2">
    <source>
        <dbReference type="PROSITE" id="PS51898"/>
    </source>
</evidence>
<sequence length="34" mass="4097">MISTFIYTGIRFSELRMLKMSDIDLKNRTLFVQQ</sequence>
<proteinExistence type="predicted"/>
<feature type="domain" description="Tyr recombinase" evidence="2">
    <location>
        <begin position="1"/>
        <end position="34"/>
    </location>
</feature>
<dbReference type="GO" id="GO:0003677">
    <property type="term" value="F:DNA binding"/>
    <property type="evidence" value="ECO:0007669"/>
    <property type="project" value="InterPro"/>
</dbReference>
<name>A0A7V1GDD1_9GAMM</name>
<dbReference type="EMBL" id="DRGM01000049">
    <property type="protein sequence ID" value="HEA15756.1"/>
    <property type="molecule type" value="Genomic_DNA"/>
</dbReference>
<dbReference type="InterPro" id="IPR011010">
    <property type="entry name" value="DNA_brk_join_enz"/>
</dbReference>
<dbReference type="InterPro" id="IPR002104">
    <property type="entry name" value="Integrase_catalytic"/>
</dbReference>
<protein>
    <recommendedName>
        <fullName evidence="2">Tyr recombinase domain-containing protein</fullName>
    </recommendedName>
</protein>
<dbReference type="SUPFAM" id="SSF56349">
    <property type="entry name" value="DNA breaking-rejoining enzymes"/>
    <property type="match status" value="1"/>
</dbReference>
<gene>
    <name evidence="3" type="ORF">ENH88_04760</name>
</gene>
<evidence type="ECO:0000313" key="3">
    <source>
        <dbReference type="EMBL" id="HEA15756.1"/>
    </source>
</evidence>
<organism evidence="3">
    <name type="scientific">Pseudoalteromonas prydzensis</name>
    <dbReference type="NCBI Taxonomy" id="182141"/>
    <lineage>
        <taxon>Bacteria</taxon>
        <taxon>Pseudomonadati</taxon>
        <taxon>Pseudomonadota</taxon>
        <taxon>Gammaproteobacteria</taxon>
        <taxon>Alteromonadales</taxon>
        <taxon>Pseudoalteromonadaceae</taxon>
        <taxon>Pseudoalteromonas</taxon>
    </lineage>
</organism>
<comment type="caution">
    <text evidence="3">The sequence shown here is derived from an EMBL/GenBank/DDBJ whole genome shotgun (WGS) entry which is preliminary data.</text>
</comment>
<dbReference type="GO" id="GO:0006310">
    <property type="term" value="P:DNA recombination"/>
    <property type="evidence" value="ECO:0007669"/>
    <property type="project" value="UniProtKB-KW"/>
</dbReference>